<name>A0A2G4U0Q7_YERBE</name>
<dbReference type="InterPro" id="IPR016032">
    <property type="entry name" value="Sig_transdc_resp-reg_C-effctor"/>
</dbReference>
<dbReference type="RefSeq" id="WP_005270513.1">
    <property type="nucleotide sequence ID" value="NZ_PEHN01000015.1"/>
</dbReference>
<dbReference type="SUPFAM" id="SSF46894">
    <property type="entry name" value="C-terminal effector domain of the bipartite response regulators"/>
    <property type="match status" value="1"/>
</dbReference>
<evidence type="ECO:0000313" key="2">
    <source>
        <dbReference type="Proteomes" id="UP000229378"/>
    </source>
</evidence>
<dbReference type="AlphaFoldDB" id="A0A2G4U0Q7"/>
<reference evidence="1 2" key="1">
    <citation type="submission" date="2017-10" db="EMBL/GenBank/DDBJ databases">
        <authorList>
            <person name="Banno H."/>
            <person name="Chua N.-H."/>
        </authorList>
    </citation>
    <scope>NUCLEOTIDE SEQUENCE [LARGE SCALE GENOMIC DNA]</scope>
    <source>
        <strain evidence="1 2">SCPM-O-B-7607</strain>
    </source>
</reference>
<proteinExistence type="predicted"/>
<comment type="caution">
    <text evidence="1">The sequence shown here is derived from an EMBL/GenBank/DDBJ whole genome shotgun (WGS) entry which is preliminary data.</text>
</comment>
<protein>
    <submittedName>
        <fullName evidence="1">Uncharacterized protein</fullName>
    </submittedName>
</protein>
<dbReference type="GO" id="GO:0006355">
    <property type="term" value="P:regulation of DNA-templated transcription"/>
    <property type="evidence" value="ECO:0007669"/>
    <property type="project" value="InterPro"/>
</dbReference>
<dbReference type="GO" id="GO:0003677">
    <property type="term" value="F:DNA binding"/>
    <property type="evidence" value="ECO:0007669"/>
    <property type="project" value="InterPro"/>
</dbReference>
<dbReference type="EMBL" id="PEHN01000015">
    <property type="protein sequence ID" value="PHZ26804.1"/>
    <property type="molecule type" value="Genomic_DNA"/>
</dbReference>
<sequence length="258" mass="30487">MDVKNNTIEKSSSNLRQVFSHVFDWNKMDVNYSKIDLGGKCIFAMPSSYEWHLIYFYNDLDLLISERVVPGIQYWHDYSSKYSDVFLKNNKIGLKVDICTQYKNVFELLSINSKINLSHADMMTIFKWKPIIAYYAHRIWNQEQDIILPLREDIPVPESILESYNSYSDESLDRYPYMRFGNICFTRKEIITIRLLLSNRKAKEISAIQRCSLTTENARIQRIKEKLSCKHDSLIELIKTLKEHDITLSCLDRLTVYP</sequence>
<evidence type="ECO:0000313" key="1">
    <source>
        <dbReference type="EMBL" id="PHZ26804.1"/>
    </source>
</evidence>
<accession>A0A2G4U0Q7</accession>
<organism evidence="1 2">
    <name type="scientific">Yersinia bercovieri</name>
    <dbReference type="NCBI Taxonomy" id="634"/>
    <lineage>
        <taxon>Bacteria</taxon>
        <taxon>Pseudomonadati</taxon>
        <taxon>Pseudomonadota</taxon>
        <taxon>Gammaproteobacteria</taxon>
        <taxon>Enterobacterales</taxon>
        <taxon>Yersiniaceae</taxon>
        <taxon>Yersinia</taxon>
    </lineage>
</organism>
<gene>
    <name evidence="1" type="ORF">CS533_14540</name>
</gene>
<dbReference type="Proteomes" id="UP000229378">
    <property type="component" value="Unassembled WGS sequence"/>
</dbReference>